<reference evidence="6 7" key="1">
    <citation type="submission" date="2014-03" db="EMBL/GenBank/DDBJ databases">
        <title>Draft genome sequence of the novel thermoacidophilic archaea Acidianus copahuensis ALE1 strain, isolated from Copahue volcanic area in Neuquen Argentina.</title>
        <authorList>
            <person name="Urbieta M.S."/>
            <person name="Rascovan N."/>
            <person name="Castro C."/>
            <person name="Revale S."/>
            <person name="Giaveno M.A."/>
            <person name="Vazquez M.P."/>
            <person name="Donati E.R."/>
        </authorList>
    </citation>
    <scope>NUCLEOTIDE SEQUENCE [LARGE SCALE GENOMIC DNA]</scope>
    <source>
        <strain evidence="6 7">ALE1</strain>
    </source>
</reference>
<dbReference type="GO" id="GO:0006013">
    <property type="term" value="P:mannose metabolic process"/>
    <property type="evidence" value="ECO:0007669"/>
    <property type="project" value="InterPro"/>
</dbReference>
<evidence type="ECO:0000256" key="1">
    <source>
        <dbReference type="ARBA" id="ARBA00009792"/>
    </source>
</evidence>
<dbReference type="InterPro" id="IPR027291">
    <property type="entry name" value="Glyco_hydro_38_N_sf"/>
</dbReference>
<dbReference type="InterPro" id="IPR011330">
    <property type="entry name" value="Glyco_hydro/deAcase_b/a-brl"/>
</dbReference>
<keyword evidence="3" id="KW-0378">Hydrolase</keyword>
<evidence type="ECO:0000256" key="3">
    <source>
        <dbReference type="ARBA" id="ARBA00022801"/>
    </source>
</evidence>
<dbReference type="Pfam" id="PF09261">
    <property type="entry name" value="Alpha-mann_mid"/>
    <property type="match status" value="1"/>
</dbReference>
<dbReference type="Gene3D" id="3.20.110.10">
    <property type="entry name" value="Glycoside hydrolase 38, N terminal domain"/>
    <property type="match status" value="1"/>
</dbReference>
<dbReference type="SUPFAM" id="SSF88713">
    <property type="entry name" value="Glycoside hydrolase/deacetylase"/>
    <property type="match status" value="1"/>
</dbReference>
<dbReference type="OrthoDB" id="35948at2157"/>
<dbReference type="GO" id="GO:0004559">
    <property type="term" value="F:alpha-mannosidase activity"/>
    <property type="evidence" value="ECO:0007669"/>
    <property type="project" value="InterPro"/>
</dbReference>
<organism evidence="6 7">
    <name type="scientific">Candidatus Acidianus copahuensis</name>
    <dbReference type="NCBI Taxonomy" id="1160895"/>
    <lineage>
        <taxon>Archaea</taxon>
        <taxon>Thermoproteota</taxon>
        <taxon>Thermoprotei</taxon>
        <taxon>Sulfolobales</taxon>
        <taxon>Sulfolobaceae</taxon>
        <taxon>Acidianus</taxon>
    </lineage>
</organism>
<comment type="similarity">
    <text evidence="1">Belongs to the glycosyl hydrolase 38 family.</text>
</comment>
<dbReference type="RefSeq" id="WP_048099231.1">
    <property type="nucleotide sequence ID" value="NZ_JFZT01000035.1"/>
</dbReference>
<dbReference type="InterPro" id="IPR028995">
    <property type="entry name" value="Glyco_hydro_57/38_cen_sf"/>
</dbReference>
<evidence type="ECO:0000259" key="5">
    <source>
        <dbReference type="SMART" id="SM00872"/>
    </source>
</evidence>
<proteinExistence type="inferred from homology"/>
<evidence type="ECO:0000313" key="6">
    <source>
        <dbReference type="EMBL" id="EZQ10036.1"/>
    </source>
</evidence>
<dbReference type="InterPro" id="IPR015341">
    <property type="entry name" value="Glyco_hydro_38_cen"/>
</dbReference>
<dbReference type="EMBL" id="JFZT01000035">
    <property type="protein sequence ID" value="EZQ10036.1"/>
    <property type="molecule type" value="Genomic_DNA"/>
</dbReference>
<dbReference type="Gene3D" id="1.20.1270.50">
    <property type="entry name" value="Glycoside hydrolase family 38, central domain"/>
    <property type="match status" value="1"/>
</dbReference>
<keyword evidence="4" id="KW-0326">Glycosidase</keyword>
<dbReference type="GO" id="GO:0009313">
    <property type="term" value="P:oligosaccharide catabolic process"/>
    <property type="evidence" value="ECO:0007669"/>
    <property type="project" value="TreeGrafter"/>
</dbReference>
<dbReference type="InterPro" id="IPR037094">
    <property type="entry name" value="Glyco_hydro_38_cen_sf"/>
</dbReference>
<feature type="domain" description="Glycoside hydrolase family 38 central" evidence="5">
    <location>
        <begin position="475"/>
        <end position="546"/>
    </location>
</feature>
<dbReference type="SUPFAM" id="SSF88688">
    <property type="entry name" value="Families 57/38 glycoside transferase middle domain"/>
    <property type="match status" value="1"/>
</dbReference>
<dbReference type="STRING" id="1160895.CM19_04695"/>
<evidence type="ECO:0000256" key="2">
    <source>
        <dbReference type="ARBA" id="ARBA00022723"/>
    </source>
</evidence>
<dbReference type="Pfam" id="PF01074">
    <property type="entry name" value="Glyco_hydro_38N"/>
    <property type="match status" value="1"/>
</dbReference>
<dbReference type="SMART" id="SM00872">
    <property type="entry name" value="Alpha-mann_mid"/>
    <property type="match status" value="1"/>
</dbReference>
<dbReference type="SUPFAM" id="SSF74650">
    <property type="entry name" value="Galactose mutarotase-like"/>
    <property type="match status" value="1"/>
</dbReference>
<protein>
    <submittedName>
        <fullName evidence="6">Alpha-mannosidase</fullName>
    </submittedName>
</protein>
<dbReference type="InterPro" id="IPR011682">
    <property type="entry name" value="Glyco_hydro_38_C"/>
</dbReference>
<dbReference type="Gene3D" id="2.70.98.30">
    <property type="entry name" value="Golgi alpha-mannosidase II, domain 4"/>
    <property type="match status" value="1"/>
</dbReference>
<dbReference type="Pfam" id="PF17677">
    <property type="entry name" value="Glyco_hydro38C2"/>
    <property type="match status" value="1"/>
</dbReference>
<dbReference type="Pfam" id="PF07748">
    <property type="entry name" value="Glyco_hydro_38C"/>
    <property type="match status" value="1"/>
</dbReference>
<dbReference type="GO" id="GO:0046872">
    <property type="term" value="F:metal ion binding"/>
    <property type="evidence" value="ECO:0007669"/>
    <property type="project" value="UniProtKB-KW"/>
</dbReference>
<dbReference type="InterPro" id="IPR041147">
    <property type="entry name" value="GH38_C"/>
</dbReference>
<keyword evidence="7" id="KW-1185">Reference proteome</keyword>
<dbReference type="CDD" id="cd10789">
    <property type="entry name" value="GH38N_AMII_ER_cytosolic"/>
    <property type="match status" value="1"/>
</dbReference>
<accession>A0A031LQE3</accession>
<gene>
    <name evidence="6" type="ORF">CM19_04695</name>
</gene>
<evidence type="ECO:0000313" key="7">
    <source>
        <dbReference type="Proteomes" id="UP000024332"/>
    </source>
</evidence>
<dbReference type="InterPro" id="IPR011013">
    <property type="entry name" value="Gal_mutarotase_sf_dom"/>
</dbReference>
<dbReference type="InterPro" id="IPR000602">
    <property type="entry name" value="Glyco_hydro_38_N"/>
</dbReference>
<sequence>MYTVDEIFKRESLLLASIFRNIKEENWAKDGETFSLELNVNPNYIPIIVVKEYRGSALILLNGKPYYSLDGYHKYFPLRQGSNKVEAKFSPFLAFGERVKVNPGRPIYAEIVKEGFILWIYLKTLTEFYTQTLDQEVKDDVGKVIQEALRISHFDSITRKQLEVAEEFDSIQPDFATTIPSEEENLGYRETSDDLRYINALTFLHNSLSKLREKFGKRGEIYAIGHAHMDAAWLWNFDETRRKVARTFSTVLSLMEEYKDLVFIQSSALYYEWIKEDYPSVFEKIKEKVREGKWILGSGWVESDVNMISLESISRQFLYSQRFFLREFGKKATIYWLPDTFGFPASLPQLVKLGGSEIFATHKVFWNLVNKFPYSVFYWEGIDGTKIKAVAFGNGKGGYNSPFDVPSLLEQWNNWKDKGNPMLYSYGHGDGGGGPTEEMLIRSRAVEESPILPKVNFGIPEFYPTERWRGELYLEDHQGVFTSHSKMKFLNAYAETWLREAEIWSIILGERKDFSQFWKVLLKDQFHDVLPGSAIKDVYDVVYPELEKIIDKAKNISIEMIKKIAGSGDKIMAFNSLSWEREDYVEIDNSEEQQNGGKSIIKVKVPSVGFGEVVNTEGKVEVKEENDKIIMEGEKIRVEINRSTGEFTSLFDKEKNREVLKQWGNKLIFYENVPGWADAWNIEQDFEYTTFIPKIEKINILEKGPIRATIEIVWKFRNSQVRERIILYADLKKVELRFVPKMRDRELLVKIWNSFDLNTDKATFEIPGGCVERSTHQNTSWDKARWEVPMLRWVDMDEGNYGVAIVSDFKHGVSIKGTEVGVSISRTPIYPDPYTDNEEVEAKLIIVPHEGNWREAKVYRLGYEAITPIIVVRGKGGSKSFVQTKLILESMKWAEDGGILLRLYEPENVRGIDRIRIWFKPEESFLTDFTETERIRELKANQEILIPFKNFEVVNLLVRP</sequence>
<dbReference type="GO" id="GO:0030246">
    <property type="term" value="F:carbohydrate binding"/>
    <property type="evidence" value="ECO:0007669"/>
    <property type="project" value="InterPro"/>
</dbReference>
<keyword evidence="2" id="KW-0479">Metal-binding</keyword>
<dbReference type="PANTHER" id="PTHR46017:SF1">
    <property type="entry name" value="ALPHA-MANNOSIDASE 2C1"/>
    <property type="match status" value="1"/>
</dbReference>
<name>A0A031LQE3_9CREN</name>
<dbReference type="AlphaFoldDB" id="A0A031LQE3"/>
<dbReference type="PANTHER" id="PTHR46017">
    <property type="entry name" value="ALPHA-MANNOSIDASE 2C1"/>
    <property type="match status" value="1"/>
</dbReference>
<dbReference type="Proteomes" id="UP000024332">
    <property type="component" value="Unassembled WGS sequence"/>
</dbReference>
<comment type="caution">
    <text evidence="6">The sequence shown here is derived from an EMBL/GenBank/DDBJ whole genome shotgun (WGS) entry which is preliminary data.</text>
</comment>
<evidence type="ECO:0000256" key="4">
    <source>
        <dbReference type="ARBA" id="ARBA00023295"/>
    </source>
</evidence>